<dbReference type="AlphaFoldDB" id="A0A5C5BG37"/>
<protein>
    <submittedName>
        <fullName evidence="1">Uridine kinase</fullName>
    </submittedName>
</protein>
<keyword evidence="1" id="KW-0808">Transferase</keyword>
<dbReference type="Gene3D" id="3.40.50.300">
    <property type="entry name" value="P-loop containing nucleotide triphosphate hydrolases"/>
    <property type="match status" value="1"/>
</dbReference>
<proteinExistence type="predicted"/>
<organism evidence="1 2">
    <name type="scientific">Miniimonas arenae</name>
    <dbReference type="NCBI Taxonomy" id="676201"/>
    <lineage>
        <taxon>Bacteria</taxon>
        <taxon>Bacillati</taxon>
        <taxon>Actinomycetota</taxon>
        <taxon>Actinomycetes</taxon>
        <taxon>Micrococcales</taxon>
        <taxon>Beutenbergiaceae</taxon>
        <taxon>Miniimonas</taxon>
    </lineage>
</organism>
<dbReference type="InterPro" id="IPR027417">
    <property type="entry name" value="P-loop_NTPase"/>
</dbReference>
<reference evidence="1 2" key="1">
    <citation type="submission" date="2019-06" db="EMBL/GenBank/DDBJ databases">
        <title>Draft genome sequence of Miniimonas arenae KCTC 19750T isolated from sea sand.</title>
        <authorList>
            <person name="Park S.-J."/>
        </authorList>
    </citation>
    <scope>NUCLEOTIDE SEQUENCE [LARGE SCALE GENOMIC DNA]</scope>
    <source>
        <strain evidence="1 2">KCTC 19750</strain>
    </source>
</reference>
<sequence>MTALAARGPEITPGTRLVCVDGLAGAGKTTLAERLREAWADAGADVAVVHLDDLYEGWTGLLDVGRTVLREVVDPLAAGRDGQARRWDWIEGGWRGHVRVPRCAVVILEGCGSAPRGVDDVAALVVRVVAPDDVRLARGIARDGEALEASWRAFMADEATLEAREGTTARADVVLDERGAVVRWGGGRPWPDRVHGPPAS</sequence>
<dbReference type="EMBL" id="VENP01000001">
    <property type="protein sequence ID" value="TNU77367.1"/>
    <property type="molecule type" value="Genomic_DNA"/>
</dbReference>
<dbReference type="SUPFAM" id="SSF52540">
    <property type="entry name" value="P-loop containing nucleoside triphosphate hydrolases"/>
    <property type="match status" value="1"/>
</dbReference>
<evidence type="ECO:0000313" key="1">
    <source>
        <dbReference type="EMBL" id="TNU77367.1"/>
    </source>
</evidence>
<accession>A0A5C5BG37</accession>
<comment type="caution">
    <text evidence="1">The sequence shown here is derived from an EMBL/GenBank/DDBJ whole genome shotgun (WGS) entry which is preliminary data.</text>
</comment>
<dbReference type="Proteomes" id="UP000313849">
    <property type="component" value="Unassembled WGS sequence"/>
</dbReference>
<dbReference type="GO" id="GO:0016301">
    <property type="term" value="F:kinase activity"/>
    <property type="evidence" value="ECO:0007669"/>
    <property type="project" value="UniProtKB-KW"/>
</dbReference>
<evidence type="ECO:0000313" key="2">
    <source>
        <dbReference type="Proteomes" id="UP000313849"/>
    </source>
</evidence>
<gene>
    <name evidence="1" type="ORF">FH969_00015</name>
</gene>
<name>A0A5C5BG37_9MICO</name>
<keyword evidence="2" id="KW-1185">Reference proteome</keyword>
<dbReference type="OrthoDB" id="3237545at2"/>
<keyword evidence="1" id="KW-0418">Kinase</keyword>